<sequence length="304" mass="32249">MTVNSAGLLGDICVELASGEALLSAPSRSPAQWAPVSAYPPGHSEKLHSPWSCEGQVPPAEGLETTSSLQLKLGFLISLSAMEQLARIASSAWVDWSWITNGTRLEEVVDSVSEGVPAGKDGPRSKLARLGTPSSGSQKLSIQGSVQPPKPPAHPPSRGGRLWATPVLSSALSPEPHRNAAPDRGANPAPTSLHTLCAPFTWSVRADETQHRPCAKQPSPHSAGCWESKCNGVAPHATVRDRAHHHEALEAQARGLVLLLRFGAALALGRKLVFISREPRGSKATPGPTTCRAFSWSWVVELLL</sequence>
<reference evidence="1" key="1">
    <citation type="submission" date="2023-05" db="EMBL/GenBank/DDBJ databases">
        <authorList>
            <consortium name="ELIXIR-Norway"/>
        </authorList>
    </citation>
    <scope>NUCLEOTIDE SEQUENCE</scope>
</reference>
<name>A0AC60A7H1_RANTA</name>
<dbReference type="EMBL" id="OX596092">
    <property type="protein sequence ID" value="CAN0563309.1"/>
    <property type="molecule type" value="Genomic_DNA"/>
</dbReference>
<proteinExistence type="predicted"/>
<evidence type="ECO:0000313" key="2">
    <source>
        <dbReference type="Proteomes" id="UP001162501"/>
    </source>
</evidence>
<organism evidence="1 2">
    <name type="scientific">Rangifer tarandus platyrhynchus</name>
    <name type="common">Svalbard reindeer</name>
    <dbReference type="NCBI Taxonomy" id="3082113"/>
    <lineage>
        <taxon>Eukaryota</taxon>
        <taxon>Metazoa</taxon>
        <taxon>Chordata</taxon>
        <taxon>Craniata</taxon>
        <taxon>Vertebrata</taxon>
        <taxon>Euteleostomi</taxon>
        <taxon>Mammalia</taxon>
        <taxon>Eutheria</taxon>
        <taxon>Laurasiatheria</taxon>
        <taxon>Artiodactyla</taxon>
        <taxon>Ruminantia</taxon>
        <taxon>Pecora</taxon>
        <taxon>Cervidae</taxon>
        <taxon>Odocoileinae</taxon>
        <taxon>Rangifer</taxon>
    </lineage>
</organism>
<gene>
    <name evidence="1" type="ORF">MRATA1EN22A_LOCUS27500</name>
</gene>
<accession>A0AC60A7H1</accession>
<evidence type="ECO:0000313" key="1">
    <source>
        <dbReference type="EMBL" id="CAN0563309.1"/>
    </source>
</evidence>
<reference evidence="1" key="2">
    <citation type="submission" date="2025-03" db="EMBL/GenBank/DDBJ databases">
        <authorList>
            <consortium name="ELIXIR-Norway"/>
            <consortium name="Elixir Norway"/>
        </authorList>
    </citation>
    <scope>NUCLEOTIDE SEQUENCE</scope>
</reference>
<dbReference type="Proteomes" id="UP001162501">
    <property type="component" value="Chromosome 8"/>
</dbReference>
<protein>
    <submittedName>
        <fullName evidence="1">Uncharacterized protein</fullName>
    </submittedName>
</protein>